<accession>A0A2H3JAB3</accession>
<dbReference type="InterPro" id="IPR017862">
    <property type="entry name" value="SKI-int_prot_SKIP"/>
</dbReference>
<comment type="function">
    <text evidence="1">Involved in pre-mRNA splicing.</text>
</comment>
<dbReference type="GO" id="GO:0005681">
    <property type="term" value="C:spliceosomal complex"/>
    <property type="evidence" value="ECO:0007669"/>
    <property type="project" value="UniProtKB-UniRule"/>
</dbReference>
<comment type="subcellular location">
    <subcellularLocation>
        <location evidence="1">Nucleus</location>
    </subcellularLocation>
</comment>
<name>A0A2H3JAB3_WOLCO</name>
<keyword evidence="1" id="KW-0539">Nucleus</keyword>
<gene>
    <name evidence="2" type="ORF">WOLCODRAFT_158743</name>
</gene>
<comment type="similarity">
    <text evidence="1">Belongs to the SNW family.</text>
</comment>
<dbReference type="GO" id="GO:0000398">
    <property type="term" value="P:mRNA splicing, via spliceosome"/>
    <property type="evidence" value="ECO:0007669"/>
    <property type="project" value="InterPro"/>
</dbReference>
<dbReference type="EMBL" id="KB467965">
    <property type="protein sequence ID" value="PCH39202.1"/>
    <property type="molecule type" value="Genomic_DNA"/>
</dbReference>
<dbReference type="STRING" id="742152.A0A2H3JAB3"/>
<organism evidence="2 3">
    <name type="scientific">Wolfiporia cocos (strain MD-104)</name>
    <name type="common">Brown rot fungus</name>
    <dbReference type="NCBI Taxonomy" id="742152"/>
    <lineage>
        <taxon>Eukaryota</taxon>
        <taxon>Fungi</taxon>
        <taxon>Dikarya</taxon>
        <taxon>Basidiomycota</taxon>
        <taxon>Agaricomycotina</taxon>
        <taxon>Agaricomycetes</taxon>
        <taxon>Polyporales</taxon>
        <taxon>Phaeolaceae</taxon>
        <taxon>Wolfiporia</taxon>
    </lineage>
</organism>
<dbReference type="Proteomes" id="UP000218811">
    <property type="component" value="Unassembled WGS sequence"/>
</dbReference>
<keyword evidence="1" id="KW-0508">mRNA splicing</keyword>
<dbReference type="PANTHER" id="PTHR12096">
    <property type="entry name" value="NUCLEAR PROTEIN SKIP-RELATED"/>
    <property type="match status" value="1"/>
</dbReference>
<evidence type="ECO:0000256" key="1">
    <source>
        <dbReference type="RuleBase" id="RU367140"/>
    </source>
</evidence>
<dbReference type="OrthoDB" id="666364at2759"/>
<proteinExistence type="inferred from homology"/>
<dbReference type="AlphaFoldDB" id="A0A2H3JAB3"/>
<keyword evidence="1" id="KW-0747">Spliceosome</keyword>
<protein>
    <recommendedName>
        <fullName evidence="1">Pre-mRNA-processing protein 45</fullName>
    </recommendedName>
</protein>
<evidence type="ECO:0000313" key="2">
    <source>
        <dbReference type="EMBL" id="PCH39202.1"/>
    </source>
</evidence>
<keyword evidence="3" id="KW-1185">Reference proteome</keyword>
<comment type="subunit">
    <text evidence="1">Associated with the spliceosome.</text>
</comment>
<sequence>MGQEQHAKMFECQQNHNISEKIALGLVKPMLLKESILNSHLFNQESLLGLFADDEAYNLYDCPLFHSSTAAAAIYKAHGNITKGNPDSFGEGTEEGIDKALDNNRILIRPESDSRVPRTRRSEKDQCNSRRILAMFLAWTNS</sequence>
<keyword evidence="1" id="KW-0507">mRNA processing</keyword>
<evidence type="ECO:0000313" key="3">
    <source>
        <dbReference type="Proteomes" id="UP000218811"/>
    </source>
</evidence>
<reference evidence="2 3" key="1">
    <citation type="journal article" date="2012" name="Science">
        <title>The Paleozoic origin of enzymatic lignin decomposition reconstructed from 31 fungal genomes.</title>
        <authorList>
            <person name="Floudas D."/>
            <person name="Binder M."/>
            <person name="Riley R."/>
            <person name="Barry K."/>
            <person name="Blanchette R.A."/>
            <person name="Henrissat B."/>
            <person name="Martinez A.T."/>
            <person name="Otillar R."/>
            <person name="Spatafora J.W."/>
            <person name="Yadav J.S."/>
            <person name="Aerts A."/>
            <person name="Benoit I."/>
            <person name="Boyd A."/>
            <person name="Carlson A."/>
            <person name="Copeland A."/>
            <person name="Coutinho P.M."/>
            <person name="de Vries R.P."/>
            <person name="Ferreira P."/>
            <person name="Findley K."/>
            <person name="Foster B."/>
            <person name="Gaskell J."/>
            <person name="Glotzer D."/>
            <person name="Gorecki P."/>
            <person name="Heitman J."/>
            <person name="Hesse C."/>
            <person name="Hori C."/>
            <person name="Igarashi K."/>
            <person name="Jurgens J.A."/>
            <person name="Kallen N."/>
            <person name="Kersten P."/>
            <person name="Kohler A."/>
            <person name="Kuees U."/>
            <person name="Kumar T.K.A."/>
            <person name="Kuo A."/>
            <person name="LaButti K."/>
            <person name="Larrondo L.F."/>
            <person name="Lindquist E."/>
            <person name="Ling A."/>
            <person name="Lombard V."/>
            <person name="Lucas S."/>
            <person name="Lundell T."/>
            <person name="Martin R."/>
            <person name="McLaughlin D.J."/>
            <person name="Morgenstern I."/>
            <person name="Morin E."/>
            <person name="Murat C."/>
            <person name="Nagy L.G."/>
            <person name="Nolan M."/>
            <person name="Ohm R.A."/>
            <person name="Patyshakuliyeva A."/>
            <person name="Rokas A."/>
            <person name="Ruiz-Duenas F.J."/>
            <person name="Sabat G."/>
            <person name="Salamov A."/>
            <person name="Samejima M."/>
            <person name="Schmutz J."/>
            <person name="Slot J.C."/>
            <person name="St John F."/>
            <person name="Stenlid J."/>
            <person name="Sun H."/>
            <person name="Sun S."/>
            <person name="Syed K."/>
            <person name="Tsang A."/>
            <person name="Wiebenga A."/>
            <person name="Young D."/>
            <person name="Pisabarro A."/>
            <person name="Eastwood D.C."/>
            <person name="Martin F."/>
            <person name="Cullen D."/>
            <person name="Grigoriev I.V."/>
            <person name="Hibbett D.S."/>
        </authorList>
    </citation>
    <scope>NUCLEOTIDE SEQUENCE [LARGE SCALE GENOMIC DNA]</scope>
    <source>
        <strain evidence="2 3">MD-104</strain>
    </source>
</reference>